<dbReference type="PRINTS" id="PR00368">
    <property type="entry name" value="FADPNR"/>
</dbReference>
<comment type="caution">
    <text evidence="2">The sequence shown here is derived from an EMBL/GenBank/DDBJ whole genome shotgun (WGS) entry which is preliminary data.</text>
</comment>
<sequence>MATASDFVLGDFSVDEHRPMKVVVIGAGVGGILAAIRLPQKIPNVQVTVYEKNAGVGGTWYTTRYPGIACDSPSHSYQYSFEDKRDWSAFYSPGHEIQENFERVARKYGALQYIKLNHEVVRAQYDAPAAQWRIRVRVLAPHPTDTRGDPLSEEEEYEIDDVADVLVTAVGSISRWRMPEIAGIEQFAGELHHSAGYVPKGKTWHEDAEAWGDKRVGVVGCGSSALQIVTALQPKVARVVNYVRGQNWIAPPVGFQPLLRALGREPTEKEDDLAFTREEVERFKTDSELFWTARRAVDASLNSWNEATILGSTLQARLRESLTKSMRARLSERPDIAEKLIPNFPVCAKRLTPAPGYLEALCKENVDFVSSPIKRFTARGIETEDGVHHDLDIVFCATGYDMSWQLPFPILGRGGLALNDKWREEGYPKSYLSLCTDGFPNLFMVMGPNSVIGAGPFIQCIEAGVGYVVQAVAKMQRERLRSMEVRRGAVEDFDELIQEYFKKTAFGVGTRSWYKLGGDTGRVFGIWPGSVLHMSRTLEHPRWEDFEYERCDSVTNRLYWLGDGQTSDEKSESGDRAWYLGEGYIDRPPVAVDDV</sequence>
<dbReference type="Pfam" id="PF13450">
    <property type="entry name" value="NAD_binding_8"/>
    <property type="match status" value="1"/>
</dbReference>
<evidence type="ECO:0000313" key="3">
    <source>
        <dbReference type="Proteomes" id="UP000230002"/>
    </source>
</evidence>
<protein>
    <recommendedName>
        <fullName evidence="4">FAD/NAD(P)-binding domain-containing protein</fullName>
    </recommendedName>
</protein>
<evidence type="ECO:0008006" key="4">
    <source>
        <dbReference type="Google" id="ProtNLM"/>
    </source>
</evidence>
<dbReference type="Proteomes" id="UP000230002">
    <property type="component" value="Unassembled WGS sequence"/>
</dbReference>
<dbReference type="PANTHER" id="PTHR42877">
    <property type="entry name" value="L-ORNITHINE N(5)-MONOOXYGENASE-RELATED"/>
    <property type="match status" value="1"/>
</dbReference>
<dbReference type="PANTHER" id="PTHR42877:SF7">
    <property type="entry name" value="FLAVIN-BINDING MONOOXYGENASE-RELATED"/>
    <property type="match status" value="1"/>
</dbReference>
<organism evidence="2 3">
    <name type="scientific">Ganoderma sinense ZZ0214-1</name>
    <dbReference type="NCBI Taxonomy" id="1077348"/>
    <lineage>
        <taxon>Eukaryota</taxon>
        <taxon>Fungi</taxon>
        <taxon>Dikarya</taxon>
        <taxon>Basidiomycota</taxon>
        <taxon>Agaricomycotina</taxon>
        <taxon>Agaricomycetes</taxon>
        <taxon>Polyporales</taxon>
        <taxon>Polyporaceae</taxon>
        <taxon>Ganoderma</taxon>
    </lineage>
</organism>
<dbReference type="AlphaFoldDB" id="A0A2G8S6Y7"/>
<dbReference type="EMBL" id="AYKW01000021">
    <property type="protein sequence ID" value="PIL29542.1"/>
    <property type="molecule type" value="Genomic_DNA"/>
</dbReference>
<gene>
    <name evidence="2" type="ORF">GSI_08350</name>
</gene>
<name>A0A2G8S6Y7_9APHY</name>
<keyword evidence="3" id="KW-1185">Reference proteome</keyword>
<dbReference type="InterPro" id="IPR036188">
    <property type="entry name" value="FAD/NAD-bd_sf"/>
</dbReference>
<dbReference type="InterPro" id="IPR051209">
    <property type="entry name" value="FAD-bind_Monooxygenase_sf"/>
</dbReference>
<proteinExistence type="inferred from homology"/>
<accession>A0A2G8S6Y7</accession>
<comment type="similarity">
    <text evidence="1">Belongs to the FAD-binding monooxygenase family.</text>
</comment>
<evidence type="ECO:0000256" key="1">
    <source>
        <dbReference type="ARBA" id="ARBA00010139"/>
    </source>
</evidence>
<dbReference type="SUPFAM" id="SSF51905">
    <property type="entry name" value="FAD/NAD(P)-binding domain"/>
    <property type="match status" value="1"/>
</dbReference>
<evidence type="ECO:0000313" key="2">
    <source>
        <dbReference type="EMBL" id="PIL29542.1"/>
    </source>
</evidence>
<dbReference type="OrthoDB" id="74360at2759"/>
<dbReference type="STRING" id="1077348.A0A2G8S6Y7"/>
<dbReference type="Gene3D" id="3.50.50.60">
    <property type="entry name" value="FAD/NAD(P)-binding domain"/>
    <property type="match status" value="3"/>
</dbReference>
<reference evidence="2 3" key="1">
    <citation type="journal article" date="2015" name="Sci. Rep.">
        <title>Chromosome-level genome map provides insights into diverse defense mechanisms in the medicinal fungus Ganoderma sinense.</title>
        <authorList>
            <person name="Zhu Y."/>
            <person name="Xu J."/>
            <person name="Sun C."/>
            <person name="Zhou S."/>
            <person name="Xu H."/>
            <person name="Nelson D.R."/>
            <person name="Qian J."/>
            <person name="Song J."/>
            <person name="Luo H."/>
            <person name="Xiang L."/>
            <person name="Li Y."/>
            <person name="Xu Z."/>
            <person name="Ji A."/>
            <person name="Wang L."/>
            <person name="Lu S."/>
            <person name="Hayward A."/>
            <person name="Sun W."/>
            <person name="Li X."/>
            <person name="Schwartz D.C."/>
            <person name="Wang Y."/>
            <person name="Chen S."/>
        </authorList>
    </citation>
    <scope>NUCLEOTIDE SEQUENCE [LARGE SCALE GENOMIC DNA]</scope>
    <source>
        <strain evidence="2 3">ZZ0214-1</strain>
    </source>
</reference>